<dbReference type="EMBL" id="CM029042">
    <property type="protein sequence ID" value="KAG2622061.1"/>
    <property type="molecule type" value="Genomic_DNA"/>
</dbReference>
<evidence type="ECO:0000256" key="2">
    <source>
        <dbReference type="SAM" id="MobiDB-lite"/>
    </source>
</evidence>
<gene>
    <name evidence="4" type="ORF">PVAP13_3NG325364</name>
    <name evidence="3" type="ORF">PVAP13_9KG027057</name>
</gene>
<dbReference type="Proteomes" id="UP000823388">
    <property type="component" value="Chromosome 3N"/>
</dbReference>
<organism evidence="3 5">
    <name type="scientific">Panicum virgatum</name>
    <name type="common">Blackwell switchgrass</name>
    <dbReference type="NCBI Taxonomy" id="38727"/>
    <lineage>
        <taxon>Eukaryota</taxon>
        <taxon>Viridiplantae</taxon>
        <taxon>Streptophyta</taxon>
        <taxon>Embryophyta</taxon>
        <taxon>Tracheophyta</taxon>
        <taxon>Spermatophyta</taxon>
        <taxon>Magnoliopsida</taxon>
        <taxon>Liliopsida</taxon>
        <taxon>Poales</taxon>
        <taxon>Poaceae</taxon>
        <taxon>PACMAD clade</taxon>
        <taxon>Panicoideae</taxon>
        <taxon>Panicodae</taxon>
        <taxon>Paniceae</taxon>
        <taxon>Panicinae</taxon>
        <taxon>Panicum</taxon>
        <taxon>Panicum sect. Hiantes</taxon>
    </lineage>
</organism>
<comment type="caution">
    <text evidence="3">The sequence shown here is derived from an EMBL/GenBank/DDBJ whole genome shotgun (WGS) entry which is preliminary data.</text>
</comment>
<accession>A0A8T0NAX1</accession>
<name>A0A8T0NAX1_PANVG</name>
<evidence type="ECO:0000313" key="5">
    <source>
        <dbReference type="Proteomes" id="UP000823388"/>
    </source>
</evidence>
<keyword evidence="1" id="KW-0175">Coiled coil</keyword>
<evidence type="ECO:0000313" key="3">
    <source>
        <dbReference type="EMBL" id="KAG2546075.1"/>
    </source>
</evidence>
<protein>
    <submittedName>
        <fullName evidence="3">Uncharacterized protein</fullName>
    </submittedName>
</protein>
<evidence type="ECO:0000313" key="4">
    <source>
        <dbReference type="EMBL" id="KAG2622061.1"/>
    </source>
</evidence>
<sequence length="125" mass="13594">MEALKAQAPAEGEAPLSSAEVVSKVLSQNSSNTSSFLKNIGIQPTTSTTEATAKERALQEELAAERQASAALREEVNALKEKSQRTDEALERTENKLLQTQRAMDENNVLLRRILLLNSGNLSLS</sequence>
<dbReference type="EMBL" id="CM029053">
    <property type="protein sequence ID" value="KAG2546075.1"/>
    <property type="molecule type" value="Genomic_DNA"/>
</dbReference>
<keyword evidence="5" id="KW-1185">Reference proteome</keyword>
<dbReference type="AlphaFoldDB" id="A0A8T0NAX1"/>
<reference evidence="3 5" key="1">
    <citation type="submission" date="2020-05" db="EMBL/GenBank/DDBJ databases">
        <title>WGS assembly of Panicum virgatum.</title>
        <authorList>
            <person name="Lovell J.T."/>
            <person name="Jenkins J."/>
            <person name="Shu S."/>
            <person name="Juenger T.E."/>
            <person name="Schmutz J."/>
        </authorList>
    </citation>
    <scope>NUCLEOTIDE SEQUENCE</scope>
    <source>
        <strain evidence="3">AP13</strain>
        <strain evidence="5">cv. AP13</strain>
    </source>
</reference>
<feature type="compositionally biased region" description="Polar residues" evidence="2">
    <location>
        <begin position="29"/>
        <end position="51"/>
    </location>
</feature>
<feature type="coiled-coil region" evidence="1">
    <location>
        <begin position="54"/>
        <end position="96"/>
    </location>
</feature>
<evidence type="ECO:0000256" key="1">
    <source>
        <dbReference type="SAM" id="Coils"/>
    </source>
</evidence>
<dbReference type="Proteomes" id="UP000823388">
    <property type="component" value="Chromosome 9K"/>
</dbReference>
<proteinExistence type="predicted"/>
<feature type="region of interest" description="Disordered" evidence="2">
    <location>
        <begin position="29"/>
        <end position="53"/>
    </location>
</feature>